<dbReference type="AlphaFoldDB" id="A0A4R0RFG3"/>
<evidence type="ECO:0000256" key="3">
    <source>
        <dbReference type="ARBA" id="ARBA00022576"/>
    </source>
</evidence>
<dbReference type="Gene3D" id="1.10.287.1970">
    <property type="match status" value="1"/>
</dbReference>
<feature type="non-terminal residue" evidence="8">
    <location>
        <position position="198"/>
    </location>
</feature>
<reference evidence="8 9" key="1">
    <citation type="submission" date="2018-11" db="EMBL/GenBank/DDBJ databases">
        <title>Genome assembly of Steccherinum ochraceum LE-BIN_3174, the white-rot fungus of the Steccherinaceae family (The Residual Polyporoid clade, Polyporales, Basidiomycota).</title>
        <authorList>
            <person name="Fedorova T.V."/>
            <person name="Glazunova O.A."/>
            <person name="Landesman E.O."/>
            <person name="Moiseenko K.V."/>
            <person name="Psurtseva N.V."/>
            <person name="Savinova O.S."/>
            <person name="Shakhova N.V."/>
            <person name="Tyazhelova T.V."/>
            <person name="Vasina D.V."/>
        </authorList>
    </citation>
    <scope>NUCLEOTIDE SEQUENCE [LARGE SCALE GENOMIC DNA]</scope>
    <source>
        <strain evidence="8 9">LE-BIN_3174</strain>
    </source>
</reference>
<dbReference type="SUPFAM" id="SSF53383">
    <property type="entry name" value="PLP-dependent transferases"/>
    <property type="match status" value="1"/>
</dbReference>
<protein>
    <recommendedName>
        <fullName evidence="7">Aminotransferase class I/classII large domain-containing protein</fullName>
    </recommendedName>
</protein>
<feature type="domain" description="Aminotransferase class I/classII large" evidence="7">
    <location>
        <begin position="91"/>
        <end position="197"/>
    </location>
</feature>
<dbReference type="GO" id="GO:0008483">
    <property type="term" value="F:transaminase activity"/>
    <property type="evidence" value="ECO:0007669"/>
    <property type="project" value="UniProtKB-KW"/>
</dbReference>
<dbReference type="Gene3D" id="3.40.640.10">
    <property type="entry name" value="Type I PLP-dependent aspartate aminotransferase-like (Major domain)"/>
    <property type="match status" value="1"/>
</dbReference>
<comment type="similarity">
    <text evidence="6">Belongs to the class-I pyridoxal-phosphate-dependent aminotransferase family. Alanine aminotransferase subfamily.</text>
</comment>
<proteinExistence type="inferred from homology"/>
<evidence type="ECO:0000259" key="7">
    <source>
        <dbReference type="Pfam" id="PF00155"/>
    </source>
</evidence>
<evidence type="ECO:0000256" key="4">
    <source>
        <dbReference type="ARBA" id="ARBA00022679"/>
    </source>
</evidence>
<comment type="caution">
    <text evidence="8">The sequence shown here is derived from an EMBL/GenBank/DDBJ whole genome shotgun (WGS) entry which is preliminary data.</text>
</comment>
<evidence type="ECO:0000256" key="1">
    <source>
        <dbReference type="ARBA" id="ARBA00001933"/>
    </source>
</evidence>
<sequence>MRQLTTADLNPAVLDVQYAVRGELAIKAEEHRNTLETGQHNLPFDRIINSNIGNPQQKGLDQPPITFARQIAALMEYPPLAEIVKDKWPSDVLARAKELQEEIGSIGAYSHSQGVPLIRKSVAKFISDRDGYPADPEDIFLTAGASAGLALLLNVLITPNQTGILIPIPQYPLYTATLAQFSGVALPYHLSEPDGWKT</sequence>
<evidence type="ECO:0000313" key="9">
    <source>
        <dbReference type="Proteomes" id="UP000292702"/>
    </source>
</evidence>
<dbReference type="InterPro" id="IPR045088">
    <property type="entry name" value="ALAT1/2-like"/>
</dbReference>
<dbReference type="Gene3D" id="3.90.1150.10">
    <property type="entry name" value="Aspartate Aminotransferase, domain 1"/>
    <property type="match status" value="1"/>
</dbReference>
<dbReference type="PANTHER" id="PTHR11751:SF29">
    <property type="entry name" value="ALANINE TRANSAMINASE"/>
    <property type="match status" value="1"/>
</dbReference>
<dbReference type="Pfam" id="PF00155">
    <property type="entry name" value="Aminotran_1_2"/>
    <property type="match status" value="1"/>
</dbReference>
<dbReference type="GO" id="GO:0042853">
    <property type="term" value="P:L-alanine catabolic process"/>
    <property type="evidence" value="ECO:0007669"/>
    <property type="project" value="UniProtKB-UniPathway"/>
</dbReference>
<comment type="cofactor">
    <cofactor evidence="1">
        <name>pyridoxal 5'-phosphate</name>
        <dbReference type="ChEBI" id="CHEBI:597326"/>
    </cofactor>
</comment>
<dbReference type="InterPro" id="IPR015421">
    <property type="entry name" value="PyrdxlP-dep_Trfase_major"/>
</dbReference>
<evidence type="ECO:0000256" key="2">
    <source>
        <dbReference type="ARBA" id="ARBA00011738"/>
    </source>
</evidence>
<dbReference type="PANTHER" id="PTHR11751">
    <property type="entry name" value="ALANINE AMINOTRANSFERASE"/>
    <property type="match status" value="1"/>
</dbReference>
<keyword evidence="9" id="KW-1185">Reference proteome</keyword>
<gene>
    <name evidence="8" type="ORF">EIP91_002677</name>
</gene>
<dbReference type="InterPro" id="IPR015424">
    <property type="entry name" value="PyrdxlP-dep_Trfase"/>
</dbReference>
<name>A0A4R0RFG3_9APHY</name>
<dbReference type="GO" id="GO:0030170">
    <property type="term" value="F:pyridoxal phosphate binding"/>
    <property type="evidence" value="ECO:0007669"/>
    <property type="project" value="InterPro"/>
</dbReference>
<dbReference type="UniPathway" id="UPA00528">
    <property type="reaction ID" value="UER00586"/>
</dbReference>
<dbReference type="Proteomes" id="UP000292702">
    <property type="component" value="Unassembled WGS sequence"/>
</dbReference>
<dbReference type="OrthoDB" id="1732682at2759"/>
<dbReference type="InterPro" id="IPR004839">
    <property type="entry name" value="Aminotransferase_I/II_large"/>
</dbReference>
<dbReference type="EMBL" id="RWJN01000180">
    <property type="protein sequence ID" value="TCD65463.1"/>
    <property type="molecule type" value="Genomic_DNA"/>
</dbReference>
<evidence type="ECO:0000256" key="5">
    <source>
        <dbReference type="ARBA" id="ARBA00022898"/>
    </source>
</evidence>
<keyword evidence="3" id="KW-0032">Aminotransferase</keyword>
<keyword evidence="4" id="KW-0808">Transferase</keyword>
<evidence type="ECO:0000256" key="6">
    <source>
        <dbReference type="ARBA" id="ARBA00025785"/>
    </source>
</evidence>
<keyword evidence="5" id="KW-0663">Pyridoxal phosphate</keyword>
<evidence type="ECO:0000313" key="8">
    <source>
        <dbReference type="EMBL" id="TCD65463.1"/>
    </source>
</evidence>
<dbReference type="STRING" id="92696.A0A4R0RFG3"/>
<organism evidence="8 9">
    <name type="scientific">Steccherinum ochraceum</name>
    <dbReference type="NCBI Taxonomy" id="92696"/>
    <lineage>
        <taxon>Eukaryota</taxon>
        <taxon>Fungi</taxon>
        <taxon>Dikarya</taxon>
        <taxon>Basidiomycota</taxon>
        <taxon>Agaricomycotina</taxon>
        <taxon>Agaricomycetes</taxon>
        <taxon>Polyporales</taxon>
        <taxon>Steccherinaceae</taxon>
        <taxon>Steccherinum</taxon>
    </lineage>
</organism>
<accession>A0A4R0RFG3</accession>
<dbReference type="InterPro" id="IPR015422">
    <property type="entry name" value="PyrdxlP-dep_Trfase_small"/>
</dbReference>
<comment type="subunit">
    <text evidence="2">Homodimer.</text>
</comment>